<protein>
    <submittedName>
        <fullName evidence="2">Uncharacterized protein</fullName>
    </submittedName>
</protein>
<organism evidence="2 3">
    <name type="scientific">Pyricularia oryzae</name>
    <name type="common">Rice blast fungus</name>
    <name type="synonym">Magnaporthe oryzae</name>
    <dbReference type="NCBI Taxonomy" id="318829"/>
    <lineage>
        <taxon>Eukaryota</taxon>
        <taxon>Fungi</taxon>
        <taxon>Dikarya</taxon>
        <taxon>Ascomycota</taxon>
        <taxon>Pezizomycotina</taxon>
        <taxon>Sordariomycetes</taxon>
        <taxon>Sordariomycetidae</taxon>
        <taxon>Magnaporthales</taxon>
        <taxon>Pyriculariaceae</taxon>
        <taxon>Pyricularia</taxon>
    </lineage>
</organism>
<sequence length="110" mass="11884">MCCTITDDLCMDTRYVGHTLPPVTLLDQAVYCQSTHVRKMPSGCRLQEQSTQNAEPNGAGSGAIATSTTAGTAAAGSKIKFALIQVNDSKSREHRTSKSQNKYNVYVYGH</sequence>
<reference evidence="2 3" key="1">
    <citation type="journal article" date="2019" name="Mol. Biol. Evol.">
        <title>Blast fungal genomes show frequent chromosomal changes, gene gains and losses, and effector gene turnover.</title>
        <authorList>
            <person name="Gomez Luciano L.B."/>
            <person name="Jason Tsai I."/>
            <person name="Chuma I."/>
            <person name="Tosa Y."/>
            <person name="Chen Y.H."/>
            <person name="Li J.Y."/>
            <person name="Li M.Y."/>
            <person name="Jade Lu M.Y."/>
            <person name="Nakayashiki H."/>
            <person name="Li W.H."/>
        </authorList>
    </citation>
    <scope>NUCLEOTIDE SEQUENCE [LARGE SCALE GENOMIC DNA]</scope>
    <source>
        <strain evidence="2">MZ5-1-6</strain>
    </source>
</reference>
<feature type="region of interest" description="Disordered" evidence="1">
    <location>
        <begin position="43"/>
        <end position="65"/>
    </location>
</feature>
<accession>A0A4P7NB71</accession>
<dbReference type="AlphaFoldDB" id="A0A4P7NB71"/>
<evidence type="ECO:0000313" key="3">
    <source>
        <dbReference type="Proteomes" id="UP000294847"/>
    </source>
</evidence>
<name>A0A4P7NB71_PYROR</name>
<evidence type="ECO:0000256" key="1">
    <source>
        <dbReference type="SAM" id="MobiDB-lite"/>
    </source>
</evidence>
<evidence type="ECO:0000313" key="2">
    <source>
        <dbReference type="EMBL" id="QBZ57450.1"/>
    </source>
</evidence>
<gene>
    <name evidence="2" type="ORF">PoMZ_02374</name>
</gene>
<dbReference type="Proteomes" id="UP000294847">
    <property type="component" value="Chromosome 2"/>
</dbReference>
<feature type="region of interest" description="Disordered" evidence="1">
    <location>
        <begin position="90"/>
        <end position="110"/>
    </location>
</feature>
<dbReference type="EMBL" id="CP034205">
    <property type="protein sequence ID" value="QBZ57450.1"/>
    <property type="molecule type" value="Genomic_DNA"/>
</dbReference>
<proteinExistence type="predicted"/>